<dbReference type="STRING" id="36166.T1H168"/>
<accession>T1H168</accession>
<dbReference type="HOGENOM" id="CLU_1880598_0_0_1"/>
<evidence type="ECO:0000313" key="2">
    <source>
        <dbReference type="Proteomes" id="UP000015102"/>
    </source>
</evidence>
<dbReference type="InterPro" id="IPR038606">
    <property type="entry name" value="To_sf"/>
</dbReference>
<reference evidence="1" key="2">
    <citation type="submission" date="2015-06" db="UniProtKB">
        <authorList>
            <consortium name="EnsemblMetazoa"/>
        </authorList>
    </citation>
    <scope>IDENTIFICATION</scope>
</reference>
<dbReference type="EMBL" id="CAQQ02136620">
    <property type="status" value="NOT_ANNOTATED_CDS"/>
    <property type="molecule type" value="Genomic_DNA"/>
</dbReference>
<name>T1H168_MEGSC</name>
<dbReference type="PANTHER" id="PTHR11008">
    <property type="entry name" value="PROTEIN TAKEOUT-LIKE PROTEIN"/>
    <property type="match status" value="1"/>
</dbReference>
<dbReference type="Gene3D" id="3.15.10.30">
    <property type="entry name" value="Haemolymph juvenile hormone binding protein"/>
    <property type="match status" value="1"/>
</dbReference>
<protein>
    <submittedName>
        <fullName evidence="1">Uncharacterized protein</fullName>
    </submittedName>
</protein>
<dbReference type="EnsemblMetazoa" id="MESCA009922-RA">
    <property type="protein sequence ID" value="MESCA009922-PA"/>
    <property type="gene ID" value="MESCA009922"/>
</dbReference>
<organism evidence="1 2">
    <name type="scientific">Megaselia scalaris</name>
    <name type="common">Humpbacked fly</name>
    <name type="synonym">Phora scalaris</name>
    <dbReference type="NCBI Taxonomy" id="36166"/>
    <lineage>
        <taxon>Eukaryota</taxon>
        <taxon>Metazoa</taxon>
        <taxon>Ecdysozoa</taxon>
        <taxon>Arthropoda</taxon>
        <taxon>Hexapoda</taxon>
        <taxon>Insecta</taxon>
        <taxon>Pterygota</taxon>
        <taxon>Neoptera</taxon>
        <taxon>Endopterygota</taxon>
        <taxon>Diptera</taxon>
        <taxon>Brachycera</taxon>
        <taxon>Muscomorpha</taxon>
        <taxon>Platypezoidea</taxon>
        <taxon>Phoridae</taxon>
        <taxon>Megaseliini</taxon>
        <taxon>Megaselia</taxon>
    </lineage>
</organism>
<dbReference type="AlphaFoldDB" id="T1H168"/>
<dbReference type="PANTHER" id="PTHR11008:SF41">
    <property type="entry name" value="RE70318P"/>
    <property type="match status" value="1"/>
</dbReference>
<evidence type="ECO:0000313" key="1">
    <source>
        <dbReference type="EnsemblMetazoa" id="MESCA009922-PA"/>
    </source>
</evidence>
<dbReference type="InterPro" id="IPR010562">
    <property type="entry name" value="Haemolymph_juvenile_hormone-bd"/>
</dbReference>
<keyword evidence="2" id="KW-1185">Reference proteome</keyword>
<sequence>IAIKRCPFGDTSCIKDTINDLIANHHTGIPEMSLISLDPMFIKEFKVKPNKGSNLNLRSTFYNSEVRGIKDAKAYDVKGFGKDMTEKHSVSFKHPLVGLYGDYKADGQLSIIPLKAQGKGNVNLSKRNWFGLDFIV</sequence>
<proteinExistence type="predicted"/>
<dbReference type="Pfam" id="PF06585">
    <property type="entry name" value="JHBP"/>
    <property type="match status" value="1"/>
</dbReference>
<dbReference type="GO" id="GO:0005615">
    <property type="term" value="C:extracellular space"/>
    <property type="evidence" value="ECO:0007669"/>
    <property type="project" value="TreeGrafter"/>
</dbReference>
<reference evidence="2" key="1">
    <citation type="submission" date="2013-02" db="EMBL/GenBank/DDBJ databases">
        <authorList>
            <person name="Hughes D."/>
        </authorList>
    </citation>
    <scope>NUCLEOTIDE SEQUENCE</scope>
    <source>
        <strain>Durham</strain>
        <strain evidence="2">NC isolate 2 -- Noor lab</strain>
    </source>
</reference>
<dbReference type="Proteomes" id="UP000015102">
    <property type="component" value="Unassembled WGS sequence"/>
</dbReference>